<accession>A0A2R8BKF1</accession>
<evidence type="ECO:0000313" key="2">
    <source>
        <dbReference type="EMBL" id="SPH23882.1"/>
    </source>
</evidence>
<reference evidence="2 3" key="1">
    <citation type="submission" date="2018-03" db="EMBL/GenBank/DDBJ databases">
        <authorList>
            <person name="Keele B.F."/>
        </authorList>
    </citation>
    <scope>NUCLEOTIDE SEQUENCE [LARGE SCALE GENOMIC DNA]</scope>
    <source>
        <strain evidence="2 3">CECT 8626</strain>
    </source>
</reference>
<gene>
    <name evidence="2" type="ORF">DEA8626_02959</name>
</gene>
<dbReference type="Proteomes" id="UP000244924">
    <property type="component" value="Unassembled WGS sequence"/>
</dbReference>
<dbReference type="Pfam" id="PF10074">
    <property type="entry name" value="RovC_DNA-bd"/>
    <property type="match status" value="1"/>
</dbReference>
<dbReference type="EMBL" id="OMOQ01000002">
    <property type="protein sequence ID" value="SPH23882.1"/>
    <property type="molecule type" value="Genomic_DNA"/>
</dbReference>
<sequence length="201" mass="22537">MRFSTNGGCDFAVDPNLPAPKACALWDPRIDPSVVVLQKVPEVLSGGAEPTILPEGTTRCAQDGLHHLFGPGRQVRLQLLQEDPDSNALVALVPLNQDGFARLNAIYRLLAQLHGRKIPADKRLTHQKRMRAKRMLQAYDGRVARASQREIAEVVFRLSRVSRDEWQSAPERFAVMALLRDARKMVDGGYHALLRSRSVRR</sequence>
<evidence type="ECO:0000259" key="1">
    <source>
        <dbReference type="Pfam" id="PF10074"/>
    </source>
</evidence>
<name>A0A2R8BKF1_9RHOB</name>
<evidence type="ECO:0000313" key="3">
    <source>
        <dbReference type="Proteomes" id="UP000244924"/>
    </source>
</evidence>
<dbReference type="InterPro" id="IPR018754">
    <property type="entry name" value="RovC-like_DNA-bd"/>
</dbReference>
<organism evidence="2 3">
    <name type="scientific">Albidovulum aquaemixtae</name>
    <dbReference type="NCBI Taxonomy" id="1542388"/>
    <lineage>
        <taxon>Bacteria</taxon>
        <taxon>Pseudomonadati</taxon>
        <taxon>Pseudomonadota</taxon>
        <taxon>Alphaproteobacteria</taxon>
        <taxon>Rhodobacterales</taxon>
        <taxon>Paracoccaceae</taxon>
        <taxon>Albidovulum</taxon>
    </lineage>
</organism>
<proteinExistence type="predicted"/>
<protein>
    <recommendedName>
        <fullName evidence="1">T6SS Transcription factor RovC-like DNA binding domain-containing protein</fullName>
    </recommendedName>
</protein>
<dbReference type="OrthoDB" id="7772848at2"/>
<keyword evidence="3" id="KW-1185">Reference proteome</keyword>
<feature type="domain" description="T6SS Transcription factor RovC-like DNA binding" evidence="1">
    <location>
        <begin position="92"/>
        <end position="195"/>
    </location>
</feature>
<dbReference type="AlphaFoldDB" id="A0A2R8BKF1"/>